<comment type="caution">
    <text evidence="3">The sequence shown here is derived from an EMBL/GenBank/DDBJ whole genome shotgun (WGS) entry which is preliminary data.</text>
</comment>
<dbReference type="InterPro" id="IPR001005">
    <property type="entry name" value="SANT/Myb"/>
</dbReference>
<dbReference type="Gene3D" id="1.10.10.60">
    <property type="entry name" value="Homeodomain-like"/>
    <property type="match status" value="1"/>
</dbReference>
<feature type="compositionally biased region" description="Low complexity" evidence="1">
    <location>
        <begin position="823"/>
        <end position="835"/>
    </location>
</feature>
<feature type="compositionally biased region" description="Low complexity" evidence="1">
    <location>
        <begin position="317"/>
        <end position="336"/>
    </location>
</feature>
<feature type="region of interest" description="Disordered" evidence="1">
    <location>
        <begin position="317"/>
        <end position="349"/>
    </location>
</feature>
<dbReference type="OrthoDB" id="2143914at2759"/>
<evidence type="ECO:0000259" key="2">
    <source>
        <dbReference type="PROSITE" id="PS50090"/>
    </source>
</evidence>
<feature type="region of interest" description="Disordered" evidence="1">
    <location>
        <begin position="890"/>
        <end position="934"/>
    </location>
</feature>
<evidence type="ECO:0000256" key="1">
    <source>
        <dbReference type="SAM" id="MobiDB-lite"/>
    </source>
</evidence>
<organism evidence="3 4">
    <name type="scientific">Chytriomyces confervae</name>
    <dbReference type="NCBI Taxonomy" id="246404"/>
    <lineage>
        <taxon>Eukaryota</taxon>
        <taxon>Fungi</taxon>
        <taxon>Fungi incertae sedis</taxon>
        <taxon>Chytridiomycota</taxon>
        <taxon>Chytridiomycota incertae sedis</taxon>
        <taxon>Chytridiomycetes</taxon>
        <taxon>Chytridiales</taxon>
        <taxon>Chytriomycetaceae</taxon>
        <taxon>Chytriomyces</taxon>
    </lineage>
</organism>
<feature type="compositionally biased region" description="Polar residues" evidence="1">
    <location>
        <begin position="1094"/>
        <end position="1116"/>
    </location>
</feature>
<feature type="region of interest" description="Disordered" evidence="1">
    <location>
        <begin position="54"/>
        <end position="81"/>
    </location>
</feature>
<evidence type="ECO:0000313" key="4">
    <source>
        <dbReference type="Proteomes" id="UP000320333"/>
    </source>
</evidence>
<accession>A0A507ER40</accession>
<feature type="compositionally biased region" description="Polar residues" evidence="1">
    <location>
        <begin position="921"/>
        <end position="933"/>
    </location>
</feature>
<evidence type="ECO:0000313" key="3">
    <source>
        <dbReference type="EMBL" id="TPX65807.1"/>
    </source>
</evidence>
<feature type="compositionally biased region" description="Polar residues" evidence="1">
    <location>
        <begin position="337"/>
        <end position="349"/>
    </location>
</feature>
<sequence>MSTRKKQTAKWTVLADAQLRAAAAANENRWALVAATLPGRSAAECQTRFEMINSADTAESETQSDSKKSTRVTALRRSPRKAASIPMYATSNLLYQNTDTHPDSGLQLFSEFDEYLNKALPSESDVPLFVQPSPNVRTVVNRKSTANKVKQSPAERNSKGASAASSLSYPCTNVGCNKVYAVRQSYHYHKKNCPYGADYSSPNVKTTSERKSQKVLVPHSGNTNRPPAAGISRLQSYSADVYTSSSPDLNFLMDGGDLFGDNPLLLGSSGQEFSTAGALNPAWSSTDQLDFGFNLDLDLPPAPGSFLHQMTSNEFLDPPLNAASAPSLQSSSFPSLNGPSQSIQPAIQPATKSASKAALEIALKSDALNEESQNSTGISRSELEMLFEEFSSQAAVDEIESIIPKSAEPNWMWSPDKIFSAEQLTLLKMQMNHNFQLVSQAYVIEKELHGPDAFESQHWEDQLRSLEAARNWGIKSAGPTSFHNSLPISRFDQVAALPGPSRNVPRTEASKIFVKCMSYQYTEHENKGRSSRLREDGGKTAKSKGAEARWAGNYSTLPAVAPLFEGLIKLGEMCRGTWSQGLLPNILRTRKKKVADFVPHEEALLLRGIVCFGVSDIESIRAHCLPAKTMAAISERIKTLTARGKEDNPIKALLLRPFKAMTLVEKDLMRAGILTNGEGFLLRLLKLFPHHPVRVLNAEWTYMHTLREVPVPFPTLGEFNCLLPEVDLVDKWLTLENEEDNEDEDDDDDDDDDDNGVGSEGETDEDEDETGSDSVDAVEDDGNQMADFFKDAVCAEEDDSEDEEYRLDESRADVGRARVTDDGAAASGEAGISSSFVKKRKPRATKVEVSDTANENSWSYTANRRDQSLAPSLKEGAGTRLRKMVLSVQSGTTGTRSGMAAIGRGRSRGKKKPSSILPPGSSRTSPNAKSSSGPLFKKPLPFSYVNSISASPTKRAPASSHLNNNAGVLPVESDFLLSSEIDWPIDADLDIFADTNLRNENFNLHETSTAGDDLGFLLGNTLPSLGLPNYNKAVDAAPNSSLQGGFDMDQFVKMASTFTGTPRAKASYMEPPSTSTGNRAEIFLPLTSPVTAVSARSQSKINNGGPTATTPPSMSSADRPKLRSSQPQSRPIELSQEDLETRVKPCGVDKSGGSATSLRRSPRKTRKRDNLQDENEFPVMSKRAKMEPLQASSKTEPPVTRRSRRSDIAIAAALAGKVPLGKASF</sequence>
<feature type="region of interest" description="Disordered" evidence="1">
    <location>
        <begin position="820"/>
        <end position="876"/>
    </location>
</feature>
<proteinExistence type="predicted"/>
<feature type="compositionally biased region" description="Polar residues" evidence="1">
    <location>
        <begin position="851"/>
        <end position="862"/>
    </location>
</feature>
<feature type="compositionally biased region" description="Polar residues" evidence="1">
    <location>
        <begin position="54"/>
        <end position="63"/>
    </location>
</feature>
<gene>
    <name evidence="3" type="ORF">CcCBS67573_g08012</name>
</gene>
<dbReference type="PROSITE" id="PS50090">
    <property type="entry name" value="MYB_LIKE"/>
    <property type="match status" value="1"/>
</dbReference>
<dbReference type="Proteomes" id="UP000320333">
    <property type="component" value="Unassembled WGS sequence"/>
</dbReference>
<dbReference type="InterPro" id="IPR009057">
    <property type="entry name" value="Homeodomain-like_sf"/>
</dbReference>
<protein>
    <recommendedName>
        <fullName evidence="2">Myb-like domain-containing protein</fullName>
    </recommendedName>
</protein>
<reference evidence="3 4" key="1">
    <citation type="journal article" date="2019" name="Sci. Rep.">
        <title>Comparative genomics of chytrid fungi reveal insights into the obligate biotrophic and pathogenic lifestyle of Synchytrium endobioticum.</title>
        <authorList>
            <person name="van de Vossenberg B.T.L.H."/>
            <person name="Warris S."/>
            <person name="Nguyen H.D.T."/>
            <person name="van Gent-Pelzer M.P.E."/>
            <person name="Joly D.L."/>
            <person name="van de Geest H.C."/>
            <person name="Bonants P.J.M."/>
            <person name="Smith D.S."/>
            <person name="Levesque C.A."/>
            <person name="van der Lee T.A.J."/>
        </authorList>
    </citation>
    <scope>NUCLEOTIDE SEQUENCE [LARGE SCALE GENOMIC DNA]</scope>
    <source>
        <strain evidence="3 4">CBS 675.73</strain>
    </source>
</reference>
<name>A0A507ER40_9FUNG</name>
<dbReference type="EMBL" id="QEAP01000469">
    <property type="protein sequence ID" value="TPX65807.1"/>
    <property type="molecule type" value="Genomic_DNA"/>
</dbReference>
<dbReference type="SUPFAM" id="SSF46689">
    <property type="entry name" value="Homeodomain-like"/>
    <property type="match status" value="1"/>
</dbReference>
<dbReference type="AlphaFoldDB" id="A0A507ER40"/>
<dbReference type="SMART" id="SM00717">
    <property type="entry name" value="SANT"/>
    <property type="match status" value="2"/>
</dbReference>
<feature type="region of interest" description="Disordered" evidence="1">
    <location>
        <begin position="142"/>
        <end position="165"/>
    </location>
</feature>
<feature type="region of interest" description="Disordered" evidence="1">
    <location>
        <begin position="738"/>
        <end position="780"/>
    </location>
</feature>
<dbReference type="STRING" id="246404.A0A507ER40"/>
<feature type="region of interest" description="Disordered" evidence="1">
    <location>
        <begin position="1094"/>
        <end position="1204"/>
    </location>
</feature>
<feature type="domain" description="Myb-like" evidence="2">
    <location>
        <begin position="3"/>
        <end position="53"/>
    </location>
</feature>
<keyword evidence="4" id="KW-1185">Reference proteome</keyword>